<dbReference type="Gene3D" id="2.40.10.10">
    <property type="entry name" value="Trypsin-like serine proteases"/>
    <property type="match status" value="1"/>
</dbReference>
<feature type="domain" description="Peptidase S1" evidence="4">
    <location>
        <begin position="100"/>
        <end position="345"/>
    </location>
</feature>
<feature type="chain" id="PRO_5012325518" evidence="3">
    <location>
        <begin position="21"/>
        <end position="350"/>
    </location>
</feature>
<keyword evidence="2" id="KW-0378">Hydrolase</keyword>
<protein>
    <submittedName>
        <fullName evidence="5">Transmembrane protease serine 9</fullName>
    </submittedName>
</protein>
<evidence type="ECO:0000313" key="5">
    <source>
        <dbReference type="EMBL" id="OQV22693.1"/>
    </source>
</evidence>
<dbReference type="Proteomes" id="UP000192578">
    <property type="component" value="Unassembled WGS sequence"/>
</dbReference>
<dbReference type="PROSITE" id="PS50240">
    <property type="entry name" value="TRYPSIN_DOM"/>
    <property type="match status" value="1"/>
</dbReference>
<keyword evidence="2" id="KW-0720">Serine protease</keyword>
<keyword evidence="5" id="KW-0472">Membrane</keyword>
<dbReference type="PANTHER" id="PTHR24253:SF176">
    <property type="entry name" value="CORIN, ISOFORM B"/>
    <property type="match status" value="1"/>
</dbReference>
<evidence type="ECO:0000313" key="6">
    <source>
        <dbReference type="Proteomes" id="UP000192578"/>
    </source>
</evidence>
<dbReference type="AlphaFoldDB" id="A0A1W0X5D4"/>
<keyword evidence="2 5" id="KW-0645">Protease</keyword>
<dbReference type="InterPro" id="IPR018114">
    <property type="entry name" value="TRYPSIN_HIS"/>
</dbReference>
<gene>
    <name evidence="5" type="ORF">BV898_03522</name>
</gene>
<sequence>MRVTECPIWMTLLLLSGAAADGYGEKNSPPVVVVADTDLAESPAAHPLVDVALTQSAGGSFINKYKNCGTTTVGFEDFGLAIKPKRLGFNGSTTSVDDTIVGGKLAVRNQLCWQVTLNHACGGTILGPTTILTAAHCFFDKETRKQVNFANNTDVTTGALTSALTSPRADPTRCADIYKIKEVFLHPNYVYGKKPHDIAVLILEKPINLTAPCSCPMCLTNMEPKAGERCLVSGTGRTVDGMVQTNRPMKYVTQVVRNNGGSDCATGSGLDSPTDFTRLVCAFGAPGEDSCQGDSGGPFVCQQPDGRLYSAGTVSFGAAAGCGKEPGAQYTKTKFYLDWIVQTAKQDFGS</sequence>
<organism evidence="5 6">
    <name type="scientific">Hypsibius exemplaris</name>
    <name type="common">Freshwater tardigrade</name>
    <dbReference type="NCBI Taxonomy" id="2072580"/>
    <lineage>
        <taxon>Eukaryota</taxon>
        <taxon>Metazoa</taxon>
        <taxon>Ecdysozoa</taxon>
        <taxon>Tardigrada</taxon>
        <taxon>Eutardigrada</taxon>
        <taxon>Parachela</taxon>
        <taxon>Hypsibioidea</taxon>
        <taxon>Hypsibiidae</taxon>
        <taxon>Hypsibius</taxon>
    </lineage>
</organism>
<reference evidence="6" key="1">
    <citation type="submission" date="2017-01" db="EMBL/GenBank/DDBJ databases">
        <title>Comparative genomics of anhydrobiosis in the tardigrade Hypsibius dujardini.</title>
        <authorList>
            <person name="Yoshida Y."/>
            <person name="Koutsovoulos G."/>
            <person name="Laetsch D."/>
            <person name="Stevens L."/>
            <person name="Kumar S."/>
            <person name="Horikawa D."/>
            <person name="Ishino K."/>
            <person name="Komine S."/>
            <person name="Tomita M."/>
            <person name="Blaxter M."/>
            <person name="Arakawa K."/>
        </authorList>
    </citation>
    <scope>NUCLEOTIDE SEQUENCE [LARGE SCALE GENOMIC DNA]</scope>
    <source>
        <strain evidence="6">Z151</strain>
    </source>
</reference>
<dbReference type="PROSITE" id="PS00134">
    <property type="entry name" value="TRYPSIN_HIS"/>
    <property type="match status" value="1"/>
</dbReference>
<evidence type="ECO:0000256" key="2">
    <source>
        <dbReference type="RuleBase" id="RU363034"/>
    </source>
</evidence>
<feature type="signal peptide" evidence="3">
    <location>
        <begin position="1"/>
        <end position="20"/>
    </location>
</feature>
<keyword evidence="5" id="KW-0812">Transmembrane</keyword>
<dbReference type="CDD" id="cd00190">
    <property type="entry name" value="Tryp_SPc"/>
    <property type="match status" value="1"/>
</dbReference>
<comment type="caution">
    <text evidence="5">The sequence shown here is derived from an EMBL/GenBank/DDBJ whole genome shotgun (WGS) entry which is preliminary data.</text>
</comment>
<dbReference type="InterPro" id="IPR001254">
    <property type="entry name" value="Trypsin_dom"/>
</dbReference>
<dbReference type="Pfam" id="PF00089">
    <property type="entry name" value="Trypsin"/>
    <property type="match status" value="1"/>
</dbReference>
<dbReference type="GO" id="GO:0004252">
    <property type="term" value="F:serine-type endopeptidase activity"/>
    <property type="evidence" value="ECO:0007669"/>
    <property type="project" value="InterPro"/>
</dbReference>
<accession>A0A1W0X5D4</accession>
<keyword evidence="1" id="KW-1015">Disulfide bond</keyword>
<keyword evidence="6" id="KW-1185">Reference proteome</keyword>
<dbReference type="EMBL" id="MTYJ01000016">
    <property type="protein sequence ID" value="OQV22693.1"/>
    <property type="molecule type" value="Genomic_DNA"/>
</dbReference>
<dbReference type="GO" id="GO:0006508">
    <property type="term" value="P:proteolysis"/>
    <property type="evidence" value="ECO:0007669"/>
    <property type="project" value="UniProtKB-KW"/>
</dbReference>
<evidence type="ECO:0000256" key="3">
    <source>
        <dbReference type="SAM" id="SignalP"/>
    </source>
</evidence>
<dbReference type="InterPro" id="IPR001314">
    <property type="entry name" value="Peptidase_S1A"/>
</dbReference>
<dbReference type="InterPro" id="IPR009003">
    <property type="entry name" value="Peptidase_S1_PA"/>
</dbReference>
<dbReference type="InterPro" id="IPR043504">
    <property type="entry name" value="Peptidase_S1_PA_chymotrypsin"/>
</dbReference>
<evidence type="ECO:0000256" key="1">
    <source>
        <dbReference type="ARBA" id="ARBA00023157"/>
    </source>
</evidence>
<dbReference type="PROSITE" id="PS00135">
    <property type="entry name" value="TRYPSIN_SER"/>
    <property type="match status" value="1"/>
</dbReference>
<dbReference type="SMART" id="SM00020">
    <property type="entry name" value="Tryp_SPc"/>
    <property type="match status" value="1"/>
</dbReference>
<dbReference type="OrthoDB" id="547031at2759"/>
<name>A0A1W0X5D4_HYPEX</name>
<dbReference type="PANTHER" id="PTHR24253">
    <property type="entry name" value="TRANSMEMBRANE PROTEASE SERINE"/>
    <property type="match status" value="1"/>
</dbReference>
<dbReference type="PRINTS" id="PR00722">
    <property type="entry name" value="CHYMOTRYPSIN"/>
</dbReference>
<dbReference type="SUPFAM" id="SSF50494">
    <property type="entry name" value="Trypsin-like serine proteases"/>
    <property type="match status" value="1"/>
</dbReference>
<evidence type="ECO:0000259" key="4">
    <source>
        <dbReference type="PROSITE" id="PS50240"/>
    </source>
</evidence>
<dbReference type="InterPro" id="IPR033116">
    <property type="entry name" value="TRYPSIN_SER"/>
</dbReference>
<proteinExistence type="predicted"/>
<keyword evidence="3" id="KW-0732">Signal</keyword>